<accession>A0A0A9HLH4</accession>
<dbReference type="EMBL" id="GBRH01161222">
    <property type="protein sequence ID" value="JAE36674.1"/>
    <property type="molecule type" value="Transcribed_RNA"/>
</dbReference>
<evidence type="ECO:0000313" key="1">
    <source>
        <dbReference type="EMBL" id="JAE36674.1"/>
    </source>
</evidence>
<reference evidence="1" key="2">
    <citation type="journal article" date="2015" name="Data Brief">
        <title>Shoot transcriptome of the giant reed, Arundo donax.</title>
        <authorList>
            <person name="Barrero R.A."/>
            <person name="Guerrero F.D."/>
            <person name="Moolhuijzen P."/>
            <person name="Goolsby J.A."/>
            <person name="Tidwell J."/>
            <person name="Bellgard S.E."/>
            <person name="Bellgard M.I."/>
        </authorList>
    </citation>
    <scope>NUCLEOTIDE SEQUENCE</scope>
    <source>
        <tissue evidence="1">Shoot tissue taken approximately 20 cm above the soil surface</tissue>
    </source>
</reference>
<name>A0A0A9HLH4_ARUDO</name>
<reference evidence="1" key="1">
    <citation type="submission" date="2014-09" db="EMBL/GenBank/DDBJ databases">
        <authorList>
            <person name="Magalhaes I.L.F."/>
            <person name="Oliveira U."/>
            <person name="Santos F.R."/>
            <person name="Vidigal T.H.D.A."/>
            <person name="Brescovit A.D."/>
            <person name="Santos A.J."/>
        </authorList>
    </citation>
    <scope>NUCLEOTIDE SEQUENCE</scope>
    <source>
        <tissue evidence="1">Shoot tissue taken approximately 20 cm above the soil surface</tissue>
    </source>
</reference>
<sequence length="74" mass="8506">METQRRLCIQWSIAKHSCNLAKDWRRVISVVYGRSQISPGDAHPGRGSRLLAVFMGVGRFSFFCLLESTFKFVR</sequence>
<dbReference type="AlphaFoldDB" id="A0A0A9HLH4"/>
<organism evidence="1">
    <name type="scientific">Arundo donax</name>
    <name type="common">Giant reed</name>
    <name type="synonym">Donax arundinaceus</name>
    <dbReference type="NCBI Taxonomy" id="35708"/>
    <lineage>
        <taxon>Eukaryota</taxon>
        <taxon>Viridiplantae</taxon>
        <taxon>Streptophyta</taxon>
        <taxon>Embryophyta</taxon>
        <taxon>Tracheophyta</taxon>
        <taxon>Spermatophyta</taxon>
        <taxon>Magnoliopsida</taxon>
        <taxon>Liliopsida</taxon>
        <taxon>Poales</taxon>
        <taxon>Poaceae</taxon>
        <taxon>PACMAD clade</taxon>
        <taxon>Arundinoideae</taxon>
        <taxon>Arundineae</taxon>
        <taxon>Arundo</taxon>
    </lineage>
</organism>
<proteinExistence type="predicted"/>
<protein>
    <submittedName>
        <fullName evidence="1">Uncharacterized protein</fullName>
    </submittedName>
</protein>